<reference evidence="1" key="1">
    <citation type="submission" date="2013-12" db="EMBL/GenBank/DDBJ databases">
        <title>A Varibaculum cambriense genome reconstructed from a premature infant gut community with otherwise low bacterial novelty that shifts toward anaerobic metabolism during the third week of life.</title>
        <authorList>
            <person name="Brown C.T."/>
            <person name="Sharon I."/>
            <person name="Thomas B.C."/>
            <person name="Castelle C.J."/>
            <person name="Morowitz M.J."/>
            <person name="Banfield J.F."/>
        </authorList>
    </citation>
    <scope>NUCLEOTIDE SEQUENCE</scope>
</reference>
<comment type="caution">
    <text evidence="1">The sequence shown here is derived from an EMBL/GenBank/DDBJ whole genome shotgun (WGS) entry which is preliminary data.</text>
</comment>
<evidence type="ECO:0000313" key="1">
    <source>
        <dbReference type="EMBL" id="ETJ23100.1"/>
    </source>
</evidence>
<sequence>MAECNIFYHLYLKIASQEIKSAVPPFKLEYETRSNSAQFLESLCDEELTKK</sequence>
<gene>
    <name evidence="1" type="ORF">Q604_UNBC18171G0001</name>
</gene>
<dbReference type="AlphaFoldDB" id="W1X162"/>
<dbReference type="EMBL" id="AZMM01018171">
    <property type="protein sequence ID" value="ETJ23100.1"/>
    <property type="molecule type" value="Genomic_DNA"/>
</dbReference>
<proteinExistence type="predicted"/>
<accession>W1X162</accession>
<organism evidence="1">
    <name type="scientific">human gut metagenome</name>
    <dbReference type="NCBI Taxonomy" id="408170"/>
    <lineage>
        <taxon>unclassified sequences</taxon>
        <taxon>metagenomes</taxon>
        <taxon>organismal metagenomes</taxon>
    </lineage>
</organism>
<name>W1X162_9ZZZZ</name>
<protein>
    <submittedName>
        <fullName evidence="1">Uncharacterized protein</fullName>
    </submittedName>
</protein>
<feature type="non-terminal residue" evidence="1">
    <location>
        <position position="51"/>
    </location>
</feature>